<dbReference type="Pfam" id="PF12697">
    <property type="entry name" value="Abhydrolase_6"/>
    <property type="match status" value="1"/>
</dbReference>
<evidence type="ECO:0000259" key="2">
    <source>
        <dbReference type="Pfam" id="PF12697"/>
    </source>
</evidence>
<name>A0A7U9DJL7_STRLI</name>
<feature type="domain" description="AB hydrolase-1" evidence="2">
    <location>
        <begin position="49"/>
        <end position="278"/>
    </location>
</feature>
<dbReference type="InterPro" id="IPR050266">
    <property type="entry name" value="AB_hydrolase_sf"/>
</dbReference>
<dbReference type="GO" id="GO:0016787">
    <property type="term" value="F:hydrolase activity"/>
    <property type="evidence" value="ECO:0007669"/>
    <property type="project" value="UniProtKB-KW"/>
</dbReference>
<organism evidence="3 4">
    <name type="scientific">Streptomyces lividans 1326</name>
    <dbReference type="NCBI Taxonomy" id="1200984"/>
    <lineage>
        <taxon>Bacteria</taxon>
        <taxon>Bacillati</taxon>
        <taxon>Actinomycetota</taxon>
        <taxon>Actinomycetes</taxon>
        <taxon>Kitasatosporales</taxon>
        <taxon>Streptomycetaceae</taxon>
        <taxon>Streptomyces</taxon>
    </lineage>
</organism>
<evidence type="ECO:0000256" key="1">
    <source>
        <dbReference type="ARBA" id="ARBA00022801"/>
    </source>
</evidence>
<dbReference type="PANTHER" id="PTHR43798">
    <property type="entry name" value="MONOACYLGLYCEROL LIPASE"/>
    <property type="match status" value="1"/>
</dbReference>
<dbReference type="RefSeq" id="WP_003978396.1">
    <property type="nucleotide sequence ID" value="NZ_CM001889.1"/>
</dbReference>
<sequence>MRPEPLERGHSYKTRVRHRAHPCGMSQYDARFPHGMHVVHDGPPQAPPVLLIHGSGASGASWNPVVPALAEQRRVLRVDLPGCGKSPPTPSYDVPLQAGRLAALLDDLGLRSVTVAGHSSGGYVATALAERRPDLVGALALVSTGPNPDALLPQPMILRLLLAPPFGPLLWPRRTDAMLRKAIAATAAGPVEVPAEMIDDVRGISYRSFRTVARGNTAYLAERGVPERLAALTVPVLVLFGAADPRWDPSSAHRYEAVPNARLELLPGVGHLPPLEAPGPTGELLLGLTARGADLPAAGPET</sequence>
<evidence type="ECO:0000313" key="4">
    <source>
        <dbReference type="Proteomes" id="UP000014062"/>
    </source>
</evidence>
<protein>
    <submittedName>
        <fullName evidence="3">Hydrolase</fullName>
    </submittedName>
</protein>
<dbReference type="InterPro" id="IPR029058">
    <property type="entry name" value="AB_hydrolase_fold"/>
</dbReference>
<dbReference type="Gene3D" id="3.40.50.1820">
    <property type="entry name" value="alpha/beta hydrolase"/>
    <property type="match status" value="1"/>
</dbReference>
<accession>A0A7U9DJL7</accession>
<reference evidence="4" key="1">
    <citation type="journal article" date="2013" name="Genome Biol. Evol.">
        <title>The genome sequence of Streptomyces lividans 66 reveals a novel tRNA-dependent peptide biosynthetic system within a metal-related genomic island.</title>
        <authorList>
            <person name="Cruz-Morales P."/>
            <person name="Vijgenboom E."/>
            <person name="Iruegas-Bocardo F."/>
            <person name="Girard G."/>
            <person name="Yanez-Guerra L.A."/>
            <person name="Ramos-Aboites H.E."/>
            <person name="Pernodet J.L."/>
            <person name="Anne J."/>
            <person name="van Wezel G.P."/>
            <person name="Barona-Gomez F."/>
        </authorList>
    </citation>
    <scope>NUCLEOTIDE SEQUENCE [LARGE SCALE GENOMIC DNA]</scope>
    <source>
        <strain evidence="4">1326</strain>
    </source>
</reference>
<dbReference type="Proteomes" id="UP000014062">
    <property type="component" value="Chromosome"/>
</dbReference>
<dbReference type="InterPro" id="IPR000073">
    <property type="entry name" value="AB_hydrolase_1"/>
</dbReference>
<gene>
    <name evidence="3" type="ORF">SLI_0428</name>
</gene>
<dbReference type="EMBL" id="CM001889">
    <property type="protein sequence ID" value="EOY45147.1"/>
    <property type="molecule type" value="Genomic_DNA"/>
</dbReference>
<proteinExistence type="predicted"/>
<dbReference type="PANTHER" id="PTHR43798:SF31">
    <property type="entry name" value="AB HYDROLASE SUPERFAMILY PROTEIN YCLE"/>
    <property type="match status" value="1"/>
</dbReference>
<dbReference type="GO" id="GO:0016020">
    <property type="term" value="C:membrane"/>
    <property type="evidence" value="ECO:0007669"/>
    <property type="project" value="TreeGrafter"/>
</dbReference>
<dbReference type="AlphaFoldDB" id="A0A7U9DJL7"/>
<dbReference type="SUPFAM" id="SSF53474">
    <property type="entry name" value="alpha/beta-Hydrolases"/>
    <property type="match status" value="1"/>
</dbReference>
<dbReference type="PRINTS" id="PR00111">
    <property type="entry name" value="ABHYDROLASE"/>
</dbReference>
<evidence type="ECO:0000313" key="3">
    <source>
        <dbReference type="EMBL" id="EOY45147.1"/>
    </source>
</evidence>
<keyword evidence="1 3" id="KW-0378">Hydrolase</keyword>